<organism evidence="4 5">
    <name type="scientific">Aspergillus carbonarius (strain ITEM 5010)</name>
    <dbReference type="NCBI Taxonomy" id="602072"/>
    <lineage>
        <taxon>Eukaryota</taxon>
        <taxon>Fungi</taxon>
        <taxon>Dikarya</taxon>
        <taxon>Ascomycota</taxon>
        <taxon>Pezizomycotina</taxon>
        <taxon>Eurotiomycetes</taxon>
        <taxon>Eurotiomycetidae</taxon>
        <taxon>Eurotiales</taxon>
        <taxon>Aspergillaceae</taxon>
        <taxon>Aspergillus</taxon>
        <taxon>Aspergillus subgen. Circumdati</taxon>
    </lineage>
</organism>
<dbReference type="InterPro" id="IPR036291">
    <property type="entry name" value="NAD(P)-bd_dom_sf"/>
</dbReference>
<feature type="domain" description="NAD-dependent epimerase/dehydratase" evidence="3">
    <location>
        <begin position="16"/>
        <end position="236"/>
    </location>
</feature>
<sequence>MPPLLDNPALPLGSQILVTGANGYIASHIVDLLLELGYNVRGTVRSPKPWLDEFFRNRHGATQYESVILSDLSDATTWDEIMRDVSGIIHVASAVSLSPDTNIITNTITSTQLLLHCAANHKSIRRVVLTSSSAAALLPQPNTPGITVTHETFNHHATSLAHSPTTPTTQKPFLVYAASKTEGERHAWSWMKDHNPEFVLNTVLPGTNFGKILHPNILGSTMGFIRALQAGNDFPVRMISPQWFVNVQDTARLHISGLLDRSVISERIFGFAKPFNWTDVLDVLRGEEGEEGKDGNLPVAPENEARDLSEVVPSRRAEELLVKSWGREGWVGLRESVLA</sequence>
<name>A0A1R3RQQ1_ASPC5</name>
<dbReference type="Gene3D" id="3.40.50.720">
    <property type="entry name" value="NAD(P)-binding Rossmann-like Domain"/>
    <property type="match status" value="1"/>
</dbReference>
<accession>A0A1R3RQQ1</accession>
<dbReference type="SUPFAM" id="SSF51735">
    <property type="entry name" value="NAD(P)-binding Rossmann-fold domains"/>
    <property type="match status" value="1"/>
</dbReference>
<dbReference type="GO" id="GO:0016616">
    <property type="term" value="F:oxidoreductase activity, acting on the CH-OH group of donors, NAD or NADP as acceptor"/>
    <property type="evidence" value="ECO:0007669"/>
    <property type="project" value="TreeGrafter"/>
</dbReference>
<dbReference type="OMA" id="SNTWNDS"/>
<evidence type="ECO:0000256" key="1">
    <source>
        <dbReference type="ARBA" id="ARBA00023002"/>
    </source>
</evidence>
<dbReference type="STRING" id="602072.A0A1R3RQQ1"/>
<comment type="similarity">
    <text evidence="2">Belongs to the NAD(P)-dependent epimerase/dehydratase family. Dihydroflavonol-4-reductase subfamily.</text>
</comment>
<dbReference type="Proteomes" id="UP000188318">
    <property type="component" value="Unassembled WGS sequence"/>
</dbReference>
<proteinExistence type="inferred from homology"/>
<dbReference type="InterPro" id="IPR001509">
    <property type="entry name" value="Epimerase_deHydtase"/>
</dbReference>
<dbReference type="EMBL" id="KV907498">
    <property type="protein sequence ID" value="OOF96813.1"/>
    <property type="molecule type" value="Genomic_DNA"/>
</dbReference>
<dbReference type="Pfam" id="PF01370">
    <property type="entry name" value="Epimerase"/>
    <property type="match status" value="1"/>
</dbReference>
<gene>
    <name evidence="4" type="ORF">ASPCADRAFT_4855</name>
</gene>
<reference evidence="5" key="1">
    <citation type="journal article" date="2017" name="Genome Biol.">
        <title>Comparative genomics reveals high biological diversity and specific adaptations in the industrially and medically important fungal genus Aspergillus.</title>
        <authorList>
            <person name="de Vries R.P."/>
            <person name="Riley R."/>
            <person name="Wiebenga A."/>
            <person name="Aguilar-Osorio G."/>
            <person name="Amillis S."/>
            <person name="Uchima C.A."/>
            <person name="Anderluh G."/>
            <person name="Asadollahi M."/>
            <person name="Askin M."/>
            <person name="Barry K."/>
            <person name="Battaglia E."/>
            <person name="Bayram O."/>
            <person name="Benocci T."/>
            <person name="Braus-Stromeyer S.A."/>
            <person name="Caldana C."/>
            <person name="Canovas D."/>
            <person name="Cerqueira G.C."/>
            <person name="Chen F."/>
            <person name="Chen W."/>
            <person name="Choi C."/>
            <person name="Clum A."/>
            <person name="Dos Santos R.A."/>
            <person name="Damasio A.R."/>
            <person name="Diallinas G."/>
            <person name="Emri T."/>
            <person name="Fekete E."/>
            <person name="Flipphi M."/>
            <person name="Freyberg S."/>
            <person name="Gallo A."/>
            <person name="Gournas C."/>
            <person name="Habgood R."/>
            <person name="Hainaut M."/>
            <person name="Harispe M.L."/>
            <person name="Henrissat B."/>
            <person name="Hilden K.S."/>
            <person name="Hope R."/>
            <person name="Hossain A."/>
            <person name="Karabika E."/>
            <person name="Karaffa L."/>
            <person name="Karanyi Z."/>
            <person name="Krasevec N."/>
            <person name="Kuo A."/>
            <person name="Kusch H."/>
            <person name="LaButti K."/>
            <person name="Lagendijk E.L."/>
            <person name="Lapidus A."/>
            <person name="Levasseur A."/>
            <person name="Lindquist E."/>
            <person name="Lipzen A."/>
            <person name="Logrieco A.F."/>
            <person name="MacCabe A."/>
            <person name="Maekelae M.R."/>
            <person name="Malavazi I."/>
            <person name="Melin P."/>
            <person name="Meyer V."/>
            <person name="Mielnichuk N."/>
            <person name="Miskei M."/>
            <person name="Molnar A.P."/>
            <person name="Mule G."/>
            <person name="Ngan C.Y."/>
            <person name="Orejas M."/>
            <person name="Orosz E."/>
            <person name="Ouedraogo J.P."/>
            <person name="Overkamp K.M."/>
            <person name="Park H.-S."/>
            <person name="Perrone G."/>
            <person name="Piumi F."/>
            <person name="Punt P.J."/>
            <person name="Ram A.F."/>
            <person name="Ramon A."/>
            <person name="Rauscher S."/>
            <person name="Record E."/>
            <person name="Riano-Pachon D.M."/>
            <person name="Robert V."/>
            <person name="Roehrig J."/>
            <person name="Ruller R."/>
            <person name="Salamov A."/>
            <person name="Salih N.S."/>
            <person name="Samson R.A."/>
            <person name="Sandor E."/>
            <person name="Sanguinetti M."/>
            <person name="Schuetze T."/>
            <person name="Sepcic K."/>
            <person name="Shelest E."/>
            <person name="Sherlock G."/>
            <person name="Sophianopoulou V."/>
            <person name="Squina F.M."/>
            <person name="Sun H."/>
            <person name="Susca A."/>
            <person name="Todd R.B."/>
            <person name="Tsang A."/>
            <person name="Unkles S.E."/>
            <person name="van de Wiele N."/>
            <person name="van Rossen-Uffink D."/>
            <person name="Oliveira J.V."/>
            <person name="Vesth T.C."/>
            <person name="Visser J."/>
            <person name="Yu J.-H."/>
            <person name="Zhou M."/>
            <person name="Andersen M.R."/>
            <person name="Archer D.B."/>
            <person name="Baker S.E."/>
            <person name="Benoit I."/>
            <person name="Brakhage A.A."/>
            <person name="Braus G.H."/>
            <person name="Fischer R."/>
            <person name="Frisvad J.C."/>
            <person name="Goldman G.H."/>
            <person name="Houbraken J."/>
            <person name="Oakley B."/>
            <person name="Pocsi I."/>
            <person name="Scazzocchio C."/>
            <person name="Seiboth B."/>
            <person name="vanKuyk P.A."/>
            <person name="Wortman J."/>
            <person name="Dyer P.S."/>
            <person name="Grigoriev I.V."/>
        </authorList>
    </citation>
    <scope>NUCLEOTIDE SEQUENCE [LARGE SCALE GENOMIC DNA]</scope>
    <source>
        <strain evidence="5">ITEM 5010</strain>
    </source>
</reference>
<dbReference type="PANTHER" id="PTHR10366:SF562">
    <property type="entry name" value="ALDEHYDE REDUCTASE II (AFU_ORTHOLOGUE AFUA_1G11360)"/>
    <property type="match status" value="1"/>
</dbReference>
<dbReference type="AlphaFoldDB" id="A0A1R3RQQ1"/>
<keyword evidence="5" id="KW-1185">Reference proteome</keyword>
<evidence type="ECO:0000259" key="3">
    <source>
        <dbReference type="Pfam" id="PF01370"/>
    </source>
</evidence>
<evidence type="ECO:0000313" key="4">
    <source>
        <dbReference type="EMBL" id="OOF96813.1"/>
    </source>
</evidence>
<dbReference type="InterPro" id="IPR050425">
    <property type="entry name" value="NAD(P)_dehydrat-like"/>
</dbReference>
<dbReference type="PANTHER" id="PTHR10366">
    <property type="entry name" value="NAD DEPENDENT EPIMERASE/DEHYDRATASE"/>
    <property type="match status" value="1"/>
</dbReference>
<dbReference type="OrthoDB" id="2735536at2759"/>
<evidence type="ECO:0000256" key="2">
    <source>
        <dbReference type="ARBA" id="ARBA00023445"/>
    </source>
</evidence>
<keyword evidence="1" id="KW-0560">Oxidoreductase</keyword>
<dbReference type="VEuPathDB" id="FungiDB:ASPCADRAFT_4855"/>
<protein>
    <recommendedName>
        <fullName evidence="3">NAD-dependent epimerase/dehydratase domain-containing protein</fullName>
    </recommendedName>
</protein>
<evidence type="ECO:0000313" key="5">
    <source>
        <dbReference type="Proteomes" id="UP000188318"/>
    </source>
</evidence>